<sequence>METQHKSGCTFEASQATIMLPVFDSLDVLKGRWRLPILISLFFGAKRFTEISKAVSGISDKVLARELKELELNQLITRTAHNSFPPTVEYSATPHGESVERLVIELKNWGEKHRQQVIGKSS</sequence>
<keyword evidence="2" id="KW-0238">DNA-binding</keyword>
<dbReference type="Proteomes" id="UP001326715">
    <property type="component" value="Chromosome"/>
</dbReference>
<dbReference type="SUPFAM" id="SSF46785">
    <property type="entry name" value="Winged helix' DNA-binding domain"/>
    <property type="match status" value="1"/>
</dbReference>
<evidence type="ECO:0000256" key="3">
    <source>
        <dbReference type="ARBA" id="ARBA00023163"/>
    </source>
</evidence>
<protein>
    <submittedName>
        <fullName evidence="6">Helix-turn-helix domain-containing protein</fullName>
    </submittedName>
    <submittedName>
        <fullName evidence="5">Transcriptional regulator, HxlR family</fullName>
    </submittedName>
</protein>
<dbReference type="GO" id="GO:0003677">
    <property type="term" value="F:DNA binding"/>
    <property type="evidence" value="ECO:0007669"/>
    <property type="project" value="UniProtKB-KW"/>
</dbReference>
<dbReference type="EMBL" id="FPIZ01000029">
    <property type="protein sequence ID" value="SFW86465.1"/>
    <property type="molecule type" value="Genomic_DNA"/>
</dbReference>
<organism evidence="5 7">
    <name type="scientific">Chitinophaga sancti</name>
    <dbReference type="NCBI Taxonomy" id="1004"/>
    <lineage>
        <taxon>Bacteria</taxon>
        <taxon>Pseudomonadati</taxon>
        <taxon>Bacteroidota</taxon>
        <taxon>Chitinophagia</taxon>
        <taxon>Chitinophagales</taxon>
        <taxon>Chitinophagaceae</taxon>
        <taxon>Chitinophaga</taxon>
    </lineage>
</organism>
<dbReference type="PANTHER" id="PTHR33204">
    <property type="entry name" value="TRANSCRIPTIONAL REGULATOR, MARR FAMILY"/>
    <property type="match status" value="1"/>
</dbReference>
<dbReference type="Gene3D" id="1.10.10.10">
    <property type="entry name" value="Winged helix-like DNA-binding domain superfamily/Winged helix DNA-binding domain"/>
    <property type="match status" value="1"/>
</dbReference>
<dbReference type="PROSITE" id="PS51118">
    <property type="entry name" value="HTH_HXLR"/>
    <property type="match status" value="1"/>
</dbReference>
<name>A0A1K1SQ70_9BACT</name>
<dbReference type="OrthoDB" id="2619345at2"/>
<keyword evidence="3" id="KW-0804">Transcription</keyword>
<gene>
    <name evidence="5" type="ORF">SAMN05661012_05890</name>
    <name evidence="6" type="ORF">SR876_18250</name>
</gene>
<dbReference type="InterPro" id="IPR036390">
    <property type="entry name" value="WH_DNA-bd_sf"/>
</dbReference>
<dbReference type="Proteomes" id="UP000183788">
    <property type="component" value="Unassembled WGS sequence"/>
</dbReference>
<dbReference type="EMBL" id="CP140154">
    <property type="protein sequence ID" value="WQG86863.1"/>
    <property type="molecule type" value="Genomic_DNA"/>
</dbReference>
<keyword evidence="1" id="KW-0805">Transcription regulation</keyword>
<dbReference type="STRING" id="1004.SAMN05661012_05890"/>
<reference evidence="5 7" key="1">
    <citation type="submission" date="2016-11" db="EMBL/GenBank/DDBJ databases">
        <authorList>
            <person name="Jaros S."/>
            <person name="Januszkiewicz K."/>
            <person name="Wedrychowicz H."/>
        </authorList>
    </citation>
    <scope>NUCLEOTIDE SEQUENCE [LARGE SCALE GENOMIC DNA]</scope>
    <source>
        <strain evidence="5 7">DSM 784</strain>
    </source>
</reference>
<dbReference type="InterPro" id="IPR002577">
    <property type="entry name" value="HTH_HxlR"/>
</dbReference>
<evidence type="ECO:0000313" key="5">
    <source>
        <dbReference type="EMBL" id="SFW86465.1"/>
    </source>
</evidence>
<evidence type="ECO:0000256" key="1">
    <source>
        <dbReference type="ARBA" id="ARBA00023015"/>
    </source>
</evidence>
<proteinExistence type="predicted"/>
<evidence type="ECO:0000313" key="7">
    <source>
        <dbReference type="Proteomes" id="UP000183788"/>
    </source>
</evidence>
<keyword evidence="8" id="KW-1185">Reference proteome</keyword>
<accession>A0A1K1SQ70</accession>
<reference evidence="6 8" key="2">
    <citation type="submission" date="2023-11" db="EMBL/GenBank/DDBJ databases">
        <title>MicrobeMod: A computational toolkit for identifying prokaryotic methylation and restriction-modification with nanopore sequencing.</title>
        <authorList>
            <person name="Crits-Christoph A."/>
            <person name="Kang S.C."/>
            <person name="Lee H."/>
            <person name="Ostrov N."/>
        </authorList>
    </citation>
    <scope>NUCLEOTIDE SEQUENCE [LARGE SCALE GENOMIC DNA]</scope>
    <source>
        <strain evidence="6 8">ATCC 23090</strain>
    </source>
</reference>
<dbReference type="RefSeq" id="WP_072365315.1">
    <property type="nucleotide sequence ID" value="NZ_CP139972.1"/>
</dbReference>
<evidence type="ECO:0000313" key="6">
    <source>
        <dbReference type="EMBL" id="WQG86863.1"/>
    </source>
</evidence>
<evidence type="ECO:0000259" key="4">
    <source>
        <dbReference type="PROSITE" id="PS51118"/>
    </source>
</evidence>
<dbReference type="AlphaFoldDB" id="A0A1K1SQ70"/>
<feature type="domain" description="HTH hxlR-type" evidence="4">
    <location>
        <begin position="20"/>
        <end position="118"/>
    </location>
</feature>
<evidence type="ECO:0000256" key="2">
    <source>
        <dbReference type="ARBA" id="ARBA00023125"/>
    </source>
</evidence>
<dbReference type="InterPro" id="IPR036388">
    <property type="entry name" value="WH-like_DNA-bd_sf"/>
</dbReference>
<dbReference type="Pfam" id="PF01638">
    <property type="entry name" value="HxlR"/>
    <property type="match status" value="1"/>
</dbReference>
<evidence type="ECO:0000313" key="8">
    <source>
        <dbReference type="Proteomes" id="UP001326715"/>
    </source>
</evidence>